<evidence type="ECO:0000256" key="5">
    <source>
        <dbReference type="SAM" id="Phobius"/>
    </source>
</evidence>
<dbReference type="NCBIfam" id="NF037968">
    <property type="entry name" value="SemiSWEET_2"/>
    <property type="match status" value="1"/>
</dbReference>
<evidence type="ECO:0000313" key="7">
    <source>
        <dbReference type="Proteomes" id="UP000199153"/>
    </source>
</evidence>
<keyword evidence="3 5" id="KW-1133">Transmembrane helix</keyword>
<dbReference type="AlphaFoldDB" id="A0A1I4XPW3"/>
<dbReference type="RefSeq" id="WP_093404768.1">
    <property type="nucleotide sequence ID" value="NZ_FOVL01000001.1"/>
</dbReference>
<dbReference type="OrthoDB" id="122062at2"/>
<organism evidence="6 7">
    <name type="scientific">Salegentibacter flavus</name>
    <dbReference type="NCBI Taxonomy" id="287099"/>
    <lineage>
        <taxon>Bacteria</taxon>
        <taxon>Pseudomonadati</taxon>
        <taxon>Bacteroidota</taxon>
        <taxon>Flavobacteriia</taxon>
        <taxon>Flavobacteriales</taxon>
        <taxon>Flavobacteriaceae</taxon>
        <taxon>Salegentibacter</taxon>
    </lineage>
</organism>
<protein>
    <submittedName>
        <fullName evidence="6">MtN3 and saliva related transmembrane protein</fullName>
    </submittedName>
</protein>
<keyword evidence="2 5" id="KW-0812">Transmembrane</keyword>
<accession>A0A1I4XPW3</accession>
<dbReference type="GO" id="GO:0016020">
    <property type="term" value="C:membrane"/>
    <property type="evidence" value="ECO:0007669"/>
    <property type="project" value="UniProtKB-SubCell"/>
</dbReference>
<keyword evidence="7" id="KW-1185">Reference proteome</keyword>
<dbReference type="Pfam" id="PF04193">
    <property type="entry name" value="PQ-loop"/>
    <property type="match status" value="1"/>
</dbReference>
<evidence type="ECO:0000256" key="1">
    <source>
        <dbReference type="ARBA" id="ARBA00004141"/>
    </source>
</evidence>
<dbReference type="InterPro" id="IPR047662">
    <property type="entry name" value="SemiSWEET"/>
</dbReference>
<dbReference type="Gene3D" id="1.20.1280.290">
    <property type="match status" value="1"/>
</dbReference>
<keyword evidence="4 5" id="KW-0472">Membrane</keyword>
<feature type="transmembrane region" description="Helical" evidence="5">
    <location>
        <begin position="64"/>
        <end position="83"/>
    </location>
</feature>
<feature type="transmembrane region" description="Helical" evidence="5">
    <location>
        <begin position="37"/>
        <end position="58"/>
    </location>
</feature>
<proteinExistence type="predicted"/>
<dbReference type="EMBL" id="FOVL01000001">
    <property type="protein sequence ID" value="SFN27676.1"/>
    <property type="molecule type" value="Genomic_DNA"/>
</dbReference>
<dbReference type="Proteomes" id="UP000199153">
    <property type="component" value="Unassembled WGS sequence"/>
</dbReference>
<feature type="transmembrane region" description="Helical" evidence="5">
    <location>
        <begin position="6"/>
        <end position="25"/>
    </location>
</feature>
<comment type="subcellular location">
    <subcellularLocation>
        <location evidence="1">Membrane</location>
        <topology evidence="1">Multi-pass membrane protein</topology>
    </subcellularLocation>
</comment>
<dbReference type="STRING" id="287099.SAMN05660413_00212"/>
<evidence type="ECO:0000256" key="2">
    <source>
        <dbReference type="ARBA" id="ARBA00022692"/>
    </source>
</evidence>
<dbReference type="InterPro" id="IPR006603">
    <property type="entry name" value="PQ-loop_rpt"/>
</dbReference>
<name>A0A1I4XPW3_9FLAO</name>
<evidence type="ECO:0000256" key="4">
    <source>
        <dbReference type="ARBA" id="ARBA00023136"/>
    </source>
</evidence>
<dbReference type="GO" id="GO:0051119">
    <property type="term" value="F:sugar transmembrane transporter activity"/>
    <property type="evidence" value="ECO:0007669"/>
    <property type="project" value="InterPro"/>
</dbReference>
<evidence type="ECO:0000256" key="3">
    <source>
        <dbReference type="ARBA" id="ARBA00022989"/>
    </source>
</evidence>
<reference evidence="6 7" key="1">
    <citation type="submission" date="2016-10" db="EMBL/GenBank/DDBJ databases">
        <authorList>
            <person name="de Groot N.N."/>
        </authorList>
    </citation>
    <scope>NUCLEOTIDE SEQUENCE [LARGE SCALE GENOMIC DNA]</scope>
    <source>
        <strain evidence="6 7">DSM 17794</strain>
    </source>
</reference>
<sequence length="92" mass="10226">MMLSWTDILGLVAGVCTTIAVIPQIKKAWKTKKVEDVSPGMFTILIIGVFLWVVYGIIQNDLPIIATNGVSLGLNGVMLYLMLRYRNTNKNQ</sequence>
<gene>
    <name evidence="6" type="ORF">SAMN05660413_00212</name>
</gene>
<evidence type="ECO:0000313" key="6">
    <source>
        <dbReference type="EMBL" id="SFN27676.1"/>
    </source>
</evidence>